<evidence type="ECO:0008006" key="4">
    <source>
        <dbReference type="Google" id="ProtNLM"/>
    </source>
</evidence>
<organism evidence="2 3">
    <name type="scientific">Cephalotrichum gorgonifer</name>
    <dbReference type="NCBI Taxonomy" id="2041049"/>
    <lineage>
        <taxon>Eukaryota</taxon>
        <taxon>Fungi</taxon>
        <taxon>Dikarya</taxon>
        <taxon>Ascomycota</taxon>
        <taxon>Pezizomycotina</taxon>
        <taxon>Sordariomycetes</taxon>
        <taxon>Hypocreomycetidae</taxon>
        <taxon>Microascales</taxon>
        <taxon>Microascaceae</taxon>
        <taxon>Cephalotrichum</taxon>
    </lineage>
</organism>
<proteinExistence type="predicted"/>
<name>A0AAE8SRT3_9PEZI</name>
<evidence type="ECO:0000313" key="2">
    <source>
        <dbReference type="EMBL" id="SPN98371.1"/>
    </source>
</evidence>
<dbReference type="AlphaFoldDB" id="A0AAE8SRT3"/>
<comment type="caution">
    <text evidence="2">The sequence shown here is derived from an EMBL/GenBank/DDBJ whole genome shotgun (WGS) entry which is preliminary data.</text>
</comment>
<dbReference type="Proteomes" id="UP001187682">
    <property type="component" value="Unassembled WGS sequence"/>
</dbReference>
<gene>
    <name evidence="2" type="ORF">DNG_01416</name>
</gene>
<protein>
    <recommendedName>
        <fullName evidence="4">CENP-V/GFA domain-containing protein</fullName>
    </recommendedName>
</protein>
<sequence>MATPLAAFLRVPLEWFHTRLLPRHDEETEHMIRRRYIHSSDAQKIFCGFCGTPVTYWSPEGHREADYINVTLGSLYDEDVDDLEAMGLVPTADDDEDDTSSTPSEKKATITGQGTATRGPEAATAAGSKGPASTTAADDALGLFIREFSEIPWFDALVDGSALGRLTKKRKVAAAQSAPKVVLNWDVVEWPDSDSPEPGKIEHGVLLGKRKFETMENA</sequence>
<reference evidence="2" key="1">
    <citation type="submission" date="2018-03" db="EMBL/GenBank/DDBJ databases">
        <authorList>
            <person name="Guldener U."/>
        </authorList>
    </citation>
    <scope>NUCLEOTIDE SEQUENCE</scope>
</reference>
<evidence type="ECO:0000256" key="1">
    <source>
        <dbReference type="SAM" id="MobiDB-lite"/>
    </source>
</evidence>
<evidence type="ECO:0000313" key="3">
    <source>
        <dbReference type="Proteomes" id="UP001187682"/>
    </source>
</evidence>
<keyword evidence="3" id="KW-1185">Reference proteome</keyword>
<feature type="region of interest" description="Disordered" evidence="1">
    <location>
        <begin position="90"/>
        <end position="133"/>
    </location>
</feature>
<dbReference type="EMBL" id="ONZQ02000002">
    <property type="protein sequence ID" value="SPN98371.1"/>
    <property type="molecule type" value="Genomic_DNA"/>
</dbReference>
<accession>A0AAE8SRT3</accession>